<evidence type="ECO:0000313" key="3">
    <source>
        <dbReference type="EMBL" id="NSB17190.1"/>
    </source>
</evidence>
<reference evidence="3" key="1">
    <citation type="submission" date="2020-06" db="EMBL/GenBank/DDBJ databases">
        <title>Genomic insights into acetone-butanol-ethanol (ABE) fermentation by sequencing solventogenic clostridia strains.</title>
        <authorList>
            <person name="Brown S."/>
        </authorList>
    </citation>
    <scope>NUCLEOTIDE SEQUENCE</scope>
    <source>
        <strain evidence="3">DJ123</strain>
    </source>
</reference>
<gene>
    <name evidence="3" type="ORF">BCD95_005449</name>
</gene>
<protein>
    <recommendedName>
        <fullName evidence="2">Bacterial toxin 24 domain-containing protein</fullName>
    </recommendedName>
</protein>
<name>A0AAE5LSJ0_CLOBE</name>
<evidence type="ECO:0000259" key="2">
    <source>
        <dbReference type="Pfam" id="PF15529"/>
    </source>
</evidence>
<organism evidence="3 4">
    <name type="scientific">Clostridium beijerinckii</name>
    <name type="common">Clostridium MP</name>
    <dbReference type="NCBI Taxonomy" id="1520"/>
    <lineage>
        <taxon>Bacteria</taxon>
        <taxon>Bacillati</taxon>
        <taxon>Bacillota</taxon>
        <taxon>Clostridia</taxon>
        <taxon>Eubacteriales</taxon>
        <taxon>Clostridiaceae</taxon>
        <taxon>Clostridium</taxon>
    </lineage>
</organism>
<dbReference type="EMBL" id="JABTDW010000001">
    <property type="protein sequence ID" value="NSB17190.1"/>
    <property type="molecule type" value="Genomic_DNA"/>
</dbReference>
<feature type="region of interest" description="Disordered" evidence="1">
    <location>
        <begin position="266"/>
        <end position="314"/>
    </location>
</feature>
<evidence type="ECO:0000256" key="1">
    <source>
        <dbReference type="SAM" id="MobiDB-lite"/>
    </source>
</evidence>
<proteinExistence type="predicted"/>
<dbReference type="InterPro" id="IPR029114">
    <property type="entry name" value="Ntox24"/>
</dbReference>
<feature type="domain" description="Bacterial toxin 24" evidence="2">
    <location>
        <begin position="225"/>
        <end position="294"/>
    </location>
</feature>
<dbReference type="AlphaFoldDB" id="A0AAE5LSJ0"/>
<dbReference type="Proteomes" id="UP000822184">
    <property type="component" value="Unassembled WGS sequence"/>
</dbReference>
<evidence type="ECO:0000313" key="4">
    <source>
        <dbReference type="Proteomes" id="UP000822184"/>
    </source>
</evidence>
<sequence>MDSFNIGNLVGGAIGAVAAVATSIAGEIAAVVSAVAATATAAVAKVNGDGQLSIEEAEELFQEIFKALVGAFILEFSSNGDSGEVDDSITGAENKELWLPPTLYNYENDSEIYSIQSQSVLVELSQKWFDAKTPEEKRKIERQLLYFRYNIPSDGYIERKADEVANDIFAGVGGQLILNSVGASEGILGDRINNLNKSEAKYVTGNYDDKTYDKIDNVDIICSRSSPEETGPPNSVDIQRDVNGNLTKYTVYGPNGELVKQVRITGKPHGNIPRPNVKEPEYNTNPKTGQKFKNGYSVRPAEPWELTPPVKPIP</sequence>
<dbReference type="RefSeq" id="WP_173715380.1">
    <property type="nucleotide sequence ID" value="NZ_JABTDW010000001.1"/>
</dbReference>
<dbReference type="Pfam" id="PF15529">
    <property type="entry name" value="Ntox24"/>
    <property type="match status" value="1"/>
</dbReference>
<accession>A0AAE5LSJ0</accession>
<comment type="caution">
    <text evidence="3">The sequence shown here is derived from an EMBL/GenBank/DDBJ whole genome shotgun (WGS) entry which is preliminary data.</text>
</comment>